<comment type="caution">
    <text evidence="2">The sequence shown here is derived from an EMBL/GenBank/DDBJ whole genome shotgun (WGS) entry which is preliminary data.</text>
</comment>
<dbReference type="Proteomes" id="UP001305779">
    <property type="component" value="Unassembled WGS sequence"/>
</dbReference>
<gene>
    <name evidence="2" type="ORF">PRZ48_005860</name>
</gene>
<feature type="region of interest" description="Disordered" evidence="1">
    <location>
        <begin position="1"/>
        <end position="122"/>
    </location>
</feature>
<evidence type="ECO:0000313" key="3">
    <source>
        <dbReference type="Proteomes" id="UP001305779"/>
    </source>
</evidence>
<protein>
    <submittedName>
        <fullName evidence="2">Uncharacterized protein</fullName>
    </submittedName>
</protein>
<feature type="compositionally biased region" description="Polar residues" evidence="1">
    <location>
        <begin position="66"/>
        <end position="94"/>
    </location>
</feature>
<keyword evidence="3" id="KW-1185">Reference proteome</keyword>
<feature type="compositionally biased region" description="Polar residues" evidence="1">
    <location>
        <begin position="31"/>
        <end position="42"/>
    </location>
</feature>
<evidence type="ECO:0000313" key="2">
    <source>
        <dbReference type="EMBL" id="KAK4502435.1"/>
    </source>
</evidence>
<proteinExistence type="predicted"/>
<evidence type="ECO:0000256" key="1">
    <source>
        <dbReference type="SAM" id="MobiDB-lite"/>
    </source>
</evidence>
<reference evidence="2 3" key="1">
    <citation type="journal article" date="2023" name="G3 (Bethesda)">
        <title>A chromosome-level genome assembly of Zasmidium syzygii isolated from banana leaves.</title>
        <authorList>
            <person name="van Westerhoven A.C."/>
            <person name="Mehrabi R."/>
            <person name="Talebi R."/>
            <person name="Steentjes M.B.F."/>
            <person name="Corcolon B."/>
            <person name="Chong P.A."/>
            <person name="Kema G.H.J."/>
            <person name="Seidl M.F."/>
        </authorList>
    </citation>
    <scope>NUCLEOTIDE SEQUENCE [LARGE SCALE GENOMIC DNA]</scope>
    <source>
        <strain evidence="2 3">P124</strain>
    </source>
</reference>
<organism evidence="2 3">
    <name type="scientific">Zasmidium cellare</name>
    <name type="common">Wine cellar mold</name>
    <name type="synonym">Racodium cellare</name>
    <dbReference type="NCBI Taxonomy" id="395010"/>
    <lineage>
        <taxon>Eukaryota</taxon>
        <taxon>Fungi</taxon>
        <taxon>Dikarya</taxon>
        <taxon>Ascomycota</taxon>
        <taxon>Pezizomycotina</taxon>
        <taxon>Dothideomycetes</taxon>
        <taxon>Dothideomycetidae</taxon>
        <taxon>Mycosphaerellales</taxon>
        <taxon>Mycosphaerellaceae</taxon>
        <taxon>Zasmidium</taxon>
    </lineage>
</organism>
<accession>A0ABR0EMF8</accession>
<name>A0ABR0EMF8_ZASCE</name>
<dbReference type="EMBL" id="JAXOVC010000004">
    <property type="protein sequence ID" value="KAK4502435.1"/>
    <property type="molecule type" value="Genomic_DNA"/>
</dbReference>
<sequence length="213" mass="23308">MEMGSFSGSRLRLDGGIAEQRGGRIPIHSLLTPSTAETGSHATDQEESVSRQTSSSQSPAGAANFTPLNSTYSQFPGQSSGRNPIRSSLGSPIQNWFGPNDAVAPPSVAADMQGRTPRAPRPSYSEEQKFFIMYARVVKDQTWPEIEDQFNIIFGTRTKGGLTSVYYRVRKDWGLMEVLKSGPDSFAADCKEVERRAKNFSAEFLAQIGYLTG</sequence>